<dbReference type="InterPro" id="IPR020845">
    <property type="entry name" value="AMP-binding_CS"/>
</dbReference>
<dbReference type="InterPro" id="IPR045851">
    <property type="entry name" value="AMP-bd_C_sf"/>
</dbReference>
<keyword evidence="5" id="KW-0413">Isomerase</keyword>
<gene>
    <name evidence="5" type="ORF">Lboz_1213</name>
</gene>
<dbReference type="InterPro" id="IPR010071">
    <property type="entry name" value="AA_adenyl_dom"/>
</dbReference>
<keyword evidence="2" id="KW-0596">Phosphopantetheine</keyword>
<dbReference type="PANTHER" id="PTHR45527:SF1">
    <property type="entry name" value="FATTY ACID SYNTHASE"/>
    <property type="match status" value="1"/>
</dbReference>
<dbReference type="InterPro" id="IPR025110">
    <property type="entry name" value="AMP-bd_C"/>
</dbReference>
<dbReference type="Pfam" id="PF00550">
    <property type="entry name" value="PP-binding"/>
    <property type="match status" value="1"/>
</dbReference>
<dbReference type="InterPro" id="IPR006162">
    <property type="entry name" value="Ppantetheine_attach_site"/>
</dbReference>
<name>A0A0W0RUN8_LEGBO</name>
<evidence type="ECO:0000256" key="2">
    <source>
        <dbReference type="ARBA" id="ARBA00022450"/>
    </source>
</evidence>
<dbReference type="InterPro" id="IPR000873">
    <property type="entry name" value="AMP-dep_synth/lig_dom"/>
</dbReference>
<evidence type="ECO:0000256" key="1">
    <source>
        <dbReference type="ARBA" id="ARBA00001957"/>
    </source>
</evidence>
<dbReference type="InterPro" id="IPR036736">
    <property type="entry name" value="ACP-like_sf"/>
</dbReference>
<reference evidence="5 6" key="1">
    <citation type="submission" date="2015-11" db="EMBL/GenBank/DDBJ databases">
        <title>Genomic analysis of 38 Legionella species identifies large and diverse effector repertoires.</title>
        <authorList>
            <person name="Burstein D."/>
            <person name="Amaro F."/>
            <person name="Zusman T."/>
            <person name="Lifshitz Z."/>
            <person name="Cohen O."/>
            <person name="Gilbert J.A."/>
            <person name="Pupko T."/>
            <person name="Shuman H.A."/>
            <person name="Segal G."/>
        </authorList>
    </citation>
    <scope>NUCLEOTIDE SEQUENCE [LARGE SCALE GENOMIC DNA]</scope>
    <source>
        <strain evidence="5 6">WIGA</strain>
    </source>
</reference>
<dbReference type="InterPro" id="IPR023213">
    <property type="entry name" value="CAT-like_dom_sf"/>
</dbReference>
<dbReference type="Gene3D" id="1.10.1200.10">
    <property type="entry name" value="ACP-like"/>
    <property type="match status" value="1"/>
</dbReference>
<dbReference type="CDD" id="cd05930">
    <property type="entry name" value="A_NRPS"/>
    <property type="match status" value="1"/>
</dbReference>
<evidence type="ECO:0000259" key="4">
    <source>
        <dbReference type="PROSITE" id="PS50075"/>
    </source>
</evidence>
<dbReference type="GO" id="GO:0047462">
    <property type="term" value="F:phenylalanine racemase (ATP-hydrolyzing) activity"/>
    <property type="evidence" value="ECO:0007669"/>
    <property type="project" value="UniProtKB-EC"/>
</dbReference>
<dbReference type="AlphaFoldDB" id="A0A0W0RUN8"/>
<dbReference type="PATRIC" id="fig|447.4.peg.1297"/>
<dbReference type="FunFam" id="3.40.50.980:FF:000001">
    <property type="entry name" value="Non-ribosomal peptide synthetase"/>
    <property type="match status" value="1"/>
</dbReference>
<dbReference type="PROSITE" id="PS00012">
    <property type="entry name" value="PHOSPHOPANTETHEINE"/>
    <property type="match status" value="1"/>
</dbReference>
<dbReference type="Pfam" id="PF13193">
    <property type="entry name" value="AMP-binding_C"/>
    <property type="match status" value="1"/>
</dbReference>
<dbReference type="STRING" id="447.Lboz_1213"/>
<dbReference type="RefSeq" id="WP_058458880.1">
    <property type="nucleotide sequence ID" value="NZ_CAAAIY010000012.1"/>
</dbReference>
<dbReference type="GO" id="GO:0044550">
    <property type="term" value="P:secondary metabolite biosynthetic process"/>
    <property type="evidence" value="ECO:0007669"/>
    <property type="project" value="TreeGrafter"/>
</dbReference>
<dbReference type="PROSITE" id="PS00455">
    <property type="entry name" value="AMP_BINDING"/>
    <property type="match status" value="1"/>
</dbReference>
<proteinExistence type="predicted"/>
<keyword evidence="3" id="KW-0597">Phosphoprotein</keyword>
<dbReference type="GO" id="GO:0043041">
    <property type="term" value="P:amino acid activation for nonribosomal peptide biosynthetic process"/>
    <property type="evidence" value="ECO:0007669"/>
    <property type="project" value="TreeGrafter"/>
</dbReference>
<dbReference type="Pfam" id="PF00668">
    <property type="entry name" value="Condensation"/>
    <property type="match status" value="1"/>
</dbReference>
<dbReference type="FunFam" id="3.30.300.30:FF:000010">
    <property type="entry name" value="Enterobactin synthetase component F"/>
    <property type="match status" value="1"/>
</dbReference>
<dbReference type="Gene3D" id="2.30.38.10">
    <property type="entry name" value="Luciferase, Domain 3"/>
    <property type="match status" value="1"/>
</dbReference>
<dbReference type="EC" id="5.1.1.11" evidence="5"/>
<dbReference type="NCBIfam" id="TIGR01733">
    <property type="entry name" value="AA-adenyl-dom"/>
    <property type="match status" value="1"/>
</dbReference>
<keyword evidence="6" id="KW-1185">Reference proteome</keyword>
<dbReference type="Gene3D" id="3.30.559.10">
    <property type="entry name" value="Chloramphenicol acetyltransferase-like domain"/>
    <property type="match status" value="1"/>
</dbReference>
<dbReference type="PROSITE" id="PS50075">
    <property type="entry name" value="CARRIER"/>
    <property type="match status" value="1"/>
</dbReference>
<dbReference type="EMBL" id="LNXU01000013">
    <property type="protein sequence ID" value="KTC74814.1"/>
    <property type="molecule type" value="Genomic_DNA"/>
</dbReference>
<evidence type="ECO:0000256" key="3">
    <source>
        <dbReference type="ARBA" id="ARBA00022553"/>
    </source>
</evidence>
<dbReference type="PANTHER" id="PTHR45527">
    <property type="entry name" value="NONRIBOSOMAL PEPTIDE SYNTHETASE"/>
    <property type="match status" value="1"/>
</dbReference>
<dbReference type="SUPFAM" id="SSF47336">
    <property type="entry name" value="ACP-like"/>
    <property type="match status" value="1"/>
</dbReference>
<dbReference type="GO" id="GO:0005737">
    <property type="term" value="C:cytoplasm"/>
    <property type="evidence" value="ECO:0007669"/>
    <property type="project" value="TreeGrafter"/>
</dbReference>
<organism evidence="5 6">
    <name type="scientific">Legionella bozemanae</name>
    <name type="common">Fluoribacter bozemanae</name>
    <dbReference type="NCBI Taxonomy" id="447"/>
    <lineage>
        <taxon>Bacteria</taxon>
        <taxon>Pseudomonadati</taxon>
        <taxon>Pseudomonadota</taxon>
        <taxon>Gammaproteobacteria</taxon>
        <taxon>Legionellales</taxon>
        <taxon>Legionellaceae</taxon>
        <taxon>Legionella</taxon>
    </lineage>
</organism>
<feature type="domain" description="Carrier" evidence="4">
    <location>
        <begin position="514"/>
        <end position="589"/>
    </location>
</feature>
<dbReference type="Gene3D" id="3.30.559.30">
    <property type="entry name" value="Nonribosomal peptide synthetase, condensation domain"/>
    <property type="match status" value="1"/>
</dbReference>
<dbReference type="OrthoDB" id="9757559at2"/>
<comment type="cofactor">
    <cofactor evidence="1">
        <name>pantetheine 4'-phosphate</name>
        <dbReference type="ChEBI" id="CHEBI:47942"/>
    </cofactor>
</comment>
<sequence>MANKKIIQALFEEYAHHFPHHIAALRGNDKLTYSELNRRANQLAHYLQDTGLKPDTPIALCLDRSFDFLITLIAVLKAGCAYLPIDSSQPEERLLFLLHNSQTPILITKSAFKDKFTAYQGTVILLDLESKNIQKQASDNPSLANNPENLAYIIYTSGSTGTPKGVLIEHGSVVNYCHWFADYTRCKPQQRIDFSANPIFDMSVSTTIVPLMLGLTVVLCDDVIKKEVRSYLHYLAKSRINIMKLTPSYFKVLLHEAKNNFIVLPHLHSIILGGENLSSAECKSWLALYPKHILFNEYGPTETTVAIAAYEVNILNCENLDTNVPLGITGSNMNGVILDTNHQPVPDGEPGELFISGKCLARGYLNQPELTQQQFIIKNKTRFYKTGDLCKKRSDGMFEYLGRIDEQVKIRGYRIEPSEIEKHLITHPEIKEVALLAQKDSFGEQRLVAYYVLKNHNAILNTNQIRQHLQKYLPEYMIPTVFVKVGSFSLTANGKLDKSSLPVPLLTVRHNYIEPVTALEKKLTQIWSDELGIQLIGIHDDFFDLGGHSLSAARIISKINDELSRNISLHDFYKATNIAKLVPIIKNTKKNKKKHPRRILNNHKIPHIPLSDFQFLLWMSNTFEPRAQKLNIVARKRLNGRLNELALEFAFQAILKKHETLTYQIFKLKPAQKIQRKWSFKLDVTDFTSLSTQQSEEKLQKSMTQLINFYPWPKKTPLIIGKLFYLHENESELQICMPHLISDEHCIDILFSELSKFYQQYNQLTLDKISADSQFKEHIFNERTAMKMHQEEGASFWKEYLKDANLFTFPEEYVVRDMKAENIPYSTYSVLSEESLNHFKLFCEQNHISMSNALCAVIALALRNCSGSHKSEIPSTHMNIIQSTRDNSIYDNTIGCFLRVEPIKIILDATATLMDLAQQIRHTTINTSRYQYCSNLVKLCSINSFKPNIIENFITHLVTPLYINLLKIPSIYRKILQRCGSRMIAFKRNTNFLINLNIRSNFIEPPGKNPELFGFNTKPIKNDNIDLLTIDYIFEASFIRDDNQNTRSLIISANLKPEFREKIIREVIQIIDSVPLEKNSNEQNLKYEHEEQFF</sequence>
<evidence type="ECO:0000313" key="5">
    <source>
        <dbReference type="EMBL" id="KTC74814.1"/>
    </source>
</evidence>
<dbReference type="Gene3D" id="3.40.50.980">
    <property type="match status" value="2"/>
</dbReference>
<comment type="caution">
    <text evidence="5">The sequence shown here is derived from an EMBL/GenBank/DDBJ whole genome shotgun (WGS) entry which is preliminary data.</text>
</comment>
<dbReference type="Pfam" id="PF00501">
    <property type="entry name" value="AMP-binding"/>
    <property type="match status" value="1"/>
</dbReference>
<dbReference type="SUPFAM" id="SSF56801">
    <property type="entry name" value="Acetyl-CoA synthetase-like"/>
    <property type="match status" value="1"/>
</dbReference>
<dbReference type="GO" id="GO:0031177">
    <property type="term" value="F:phosphopantetheine binding"/>
    <property type="evidence" value="ECO:0007669"/>
    <property type="project" value="TreeGrafter"/>
</dbReference>
<dbReference type="InterPro" id="IPR009081">
    <property type="entry name" value="PP-bd_ACP"/>
</dbReference>
<dbReference type="Gene3D" id="3.30.300.30">
    <property type="match status" value="1"/>
</dbReference>
<dbReference type="InterPro" id="IPR001242">
    <property type="entry name" value="Condensation_dom"/>
</dbReference>
<protein>
    <submittedName>
        <fullName evidence="5">Non-ribosomal peptide synthetase</fullName>
        <ecNumber evidence="5">5.1.1.11</ecNumber>
    </submittedName>
</protein>
<dbReference type="SUPFAM" id="SSF52777">
    <property type="entry name" value="CoA-dependent acyltransferases"/>
    <property type="match status" value="2"/>
</dbReference>
<accession>A0A0W0RUN8</accession>
<evidence type="ECO:0000313" key="6">
    <source>
        <dbReference type="Proteomes" id="UP000054695"/>
    </source>
</evidence>
<dbReference type="Proteomes" id="UP000054695">
    <property type="component" value="Unassembled WGS sequence"/>
</dbReference>